<feature type="binding site" evidence="7">
    <location>
        <begin position="77"/>
        <end position="78"/>
    </location>
    <ligand>
        <name>substrate</name>
    </ligand>
</feature>
<proteinExistence type="inferred from homology"/>
<name>A0A0D6MI15_9PROT</name>
<feature type="active site" description="Proton donor/acceptor" evidence="7">
    <location>
        <position position="190"/>
    </location>
</feature>
<evidence type="ECO:0000256" key="6">
    <source>
        <dbReference type="ARBA" id="ARBA00023316"/>
    </source>
</evidence>
<organism evidence="8 9">
    <name type="scientific">Tanticharoenia sakaeratensis NBRC 103193</name>
    <dbReference type="NCBI Taxonomy" id="1231623"/>
    <lineage>
        <taxon>Bacteria</taxon>
        <taxon>Pseudomonadati</taxon>
        <taxon>Pseudomonadota</taxon>
        <taxon>Alphaproteobacteria</taxon>
        <taxon>Acetobacterales</taxon>
        <taxon>Acetobacteraceae</taxon>
        <taxon>Tanticharoenia</taxon>
    </lineage>
</organism>
<dbReference type="GO" id="GO:0008881">
    <property type="term" value="F:glutamate racemase activity"/>
    <property type="evidence" value="ECO:0007669"/>
    <property type="project" value="UniProtKB-UniRule"/>
</dbReference>
<dbReference type="STRING" id="1231623.Tasa_009_069"/>
<feature type="active site" description="Proton donor/acceptor" evidence="7">
    <location>
        <position position="76"/>
    </location>
</feature>
<dbReference type="GO" id="GO:0009252">
    <property type="term" value="P:peptidoglycan biosynthetic process"/>
    <property type="evidence" value="ECO:0007669"/>
    <property type="project" value="UniProtKB-UniRule"/>
</dbReference>
<feature type="binding site" evidence="7">
    <location>
        <begin position="191"/>
        <end position="192"/>
    </location>
    <ligand>
        <name>substrate</name>
    </ligand>
</feature>
<comment type="catalytic activity">
    <reaction evidence="1 7">
        <text>L-glutamate = D-glutamate</text>
        <dbReference type="Rhea" id="RHEA:12813"/>
        <dbReference type="ChEBI" id="CHEBI:29985"/>
        <dbReference type="ChEBI" id="CHEBI:29986"/>
        <dbReference type="EC" id="5.1.1.3"/>
    </reaction>
</comment>
<feature type="binding site" evidence="7">
    <location>
        <begin position="44"/>
        <end position="45"/>
    </location>
    <ligand>
        <name>substrate</name>
    </ligand>
</feature>
<comment type="function">
    <text evidence="7">Provides the (R)-glutamate required for cell wall biosynthesis.</text>
</comment>
<dbReference type="PROSITE" id="PS00923">
    <property type="entry name" value="ASP_GLU_RACEMASE_1"/>
    <property type="match status" value="1"/>
</dbReference>
<dbReference type="InterPro" id="IPR004391">
    <property type="entry name" value="Glu_race"/>
</dbReference>
<dbReference type="PANTHER" id="PTHR21198:SF2">
    <property type="entry name" value="GLUTAMATE RACEMASE"/>
    <property type="match status" value="1"/>
</dbReference>
<accession>A0A0D6MI15</accession>
<keyword evidence="9" id="KW-1185">Reference proteome</keyword>
<keyword evidence="5 7" id="KW-0413">Isomerase</keyword>
<evidence type="ECO:0000256" key="3">
    <source>
        <dbReference type="ARBA" id="ARBA00022960"/>
    </source>
</evidence>
<comment type="similarity">
    <text evidence="7">Belongs to the aspartate/glutamate racemases family.</text>
</comment>
<sequence>MDGAVGRLLVFDSGIGGLGVVRALRNTLPHARIDYLADTALFPYGEQPDAPLTARIVDLIDIACRARAYDLVVVACNTASTIALPALRARLGVPFVGCVPPIRWAGRVSKTRTIGLLATSATVRRPYVAELRARFAPDCRLVLHGARHLADLAERAFVGELVADALIAQELDALLGQPGGDAIDAIGLGCTHYSVLLPQFERLSAERDRTFLWLDPAPAVARHAAAILSAIGPFACRDQEPERVTLTAPAPRGREFSLALRALGYAGNDCLETVAA</sequence>
<dbReference type="HAMAP" id="MF_00258">
    <property type="entry name" value="Glu_racemase"/>
    <property type="match status" value="1"/>
</dbReference>
<dbReference type="EMBL" id="BALE01000009">
    <property type="protein sequence ID" value="GAN53274.1"/>
    <property type="molecule type" value="Genomic_DNA"/>
</dbReference>
<comment type="caution">
    <text evidence="8">The sequence shown here is derived from an EMBL/GenBank/DDBJ whole genome shotgun (WGS) entry which is preliminary data.</text>
</comment>
<dbReference type="SUPFAM" id="SSF53681">
    <property type="entry name" value="Aspartate/glutamate racemase"/>
    <property type="match status" value="2"/>
</dbReference>
<dbReference type="InterPro" id="IPR001920">
    <property type="entry name" value="Asp/Glu_race"/>
</dbReference>
<evidence type="ECO:0000313" key="8">
    <source>
        <dbReference type="EMBL" id="GAN53274.1"/>
    </source>
</evidence>
<dbReference type="GO" id="GO:0008360">
    <property type="term" value="P:regulation of cell shape"/>
    <property type="evidence" value="ECO:0007669"/>
    <property type="project" value="UniProtKB-KW"/>
</dbReference>
<feature type="binding site" evidence="7">
    <location>
        <begin position="12"/>
        <end position="13"/>
    </location>
    <ligand>
        <name>substrate</name>
    </ligand>
</feature>
<keyword evidence="6 7" id="KW-0961">Cell wall biogenesis/degradation</keyword>
<dbReference type="Pfam" id="PF01177">
    <property type="entry name" value="Asp_Glu_race"/>
    <property type="match status" value="1"/>
</dbReference>
<comment type="pathway">
    <text evidence="7">Cell wall biogenesis; peptidoglycan biosynthesis.</text>
</comment>
<dbReference type="GO" id="GO:0071555">
    <property type="term" value="P:cell wall organization"/>
    <property type="evidence" value="ECO:0007669"/>
    <property type="project" value="UniProtKB-KW"/>
</dbReference>
<protein>
    <recommendedName>
        <fullName evidence="2 7">Glutamate racemase</fullName>
        <ecNumber evidence="2 7">5.1.1.3</ecNumber>
    </recommendedName>
</protein>
<gene>
    <name evidence="7" type="primary">murI</name>
    <name evidence="8" type="ORF">Tasa_009_069</name>
</gene>
<dbReference type="RefSeq" id="WP_048847069.1">
    <property type="nucleotide sequence ID" value="NZ_BALE01000009.1"/>
</dbReference>
<dbReference type="OrthoDB" id="9801055at2"/>
<evidence type="ECO:0000256" key="7">
    <source>
        <dbReference type="HAMAP-Rule" id="MF_00258"/>
    </source>
</evidence>
<evidence type="ECO:0000256" key="2">
    <source>
        <dbReference type="ARBA" id="ARBA00013090"/>
    </source>
</evidence>
<dbReference type="Gene3D" id="3.40.50.1860">
    <property type="match status" value="2"/>
</dbReference>
<dbReference type="NCBIfam" id="TIGR00067">
    <property type="entry name" value="glut_race"/>
    <property type="match status" value="1"/>
</dbReference>
<reference evidence="8 9" key="1">
    <citation type="submission" date="2012-10" db="EMBL/GenBank/DDBJ databases">
        <title>Genome sequencing of Tanticharoenia sakaeratensis NBRC 103193.</title>
        <authorList>
            <person name="Azuma Y."/>
            <person name="Hadano H."/>
            <person name="Hirakawa H."/>
            <person name="Matsushita K."/>
        </authorList>
    </citation>
    <scope>NUCLEOTIDE SEQUENCE [LARGE SCALE GENOMIC DNA]</scope>
    <source>
        <strain evidence="8 9">NBRC 103193</strain>
    </source>
</reference>
<evidence type="ECO:0000256" key="4">
    <source>
        <dbReference type="ARBA" id="ARBA00022984"/>
    </source>
</evidence>
<dbReference type="UniPathway" id="UPA00219"/>
<dbReference type="AlphaFoldDB" id="A0A0D6MI15"/>
<dbReference type="EC" id="5.1.1.3" evidence="2 7"/>
<evidence type="ECO:0000256" key="1">
    <source>
        <dbReference type="ARBA" id="ARBA00001602"/>
    </source>
</evidence>
<dbReference type="InterPro" id="IPR018187">
    <property type="entry name" value="Asp/Glu_racemase_AS_1"/>
</dbReference>
<evidence type="ECO:0000313" key="9">
    <source>
        <dbReference type="Proteomes" id="UP000032679"/>
    </source>
</evidence>
<dbReference type="InterPro" id="IPR015942">
    <property type="entry name" value="Asp/Glu/hydantoin_racemase"/>
</dbReference>
<keyword evidence="4 7" id="KW-0573">Peptidoglycan synthesis</keyword>
<keyword evidence="3 7" id="KW-0133">Cell shape</keyword>
<dbReference type="Proteomes" id="UP000032679">
    <property type="component" value="Unassembled WGS sequence"/>
</dbReference>
<dbReference type="PANTHER" id="PTHR21198">
    <property type="entry name" value="GLUTAMATE RACEMASE"/>
    <property type="match status" value="1"/>
</dbReference>
<evidence type="ECO:0000256" key="5">
    <source>
        <dbReference type="ARBA" id="ARBA00023235"/>
    </source>
</evidence>